<dbReference type="Gene3D" id="3.30.420.10">
    <property type="entry name" value="Ribonuclease H-like superfamily/Ribonuclease H"/>
    <property type="match status" value="1"/>
</dbReference>
<dbReference type="InterPro" id="IPR012337">
    <property type="entry name" value="RNaseH-like_sf"/>
</dbReference>
<comment type="caution">
    <text evidence="2">The sequence shown here is derived from an EMBL/GenBank/DDBJ whole genome shotgun (WGS) entry which is preliminary data.</text>
</comment>
<dbReference type="InterPro" id="IPR036397">
    <property type="entry name" value="RNaseH_sf"/>
</dbReference>
<dbReference type="PROSITE" id="PS50994">
    <property type="entry name" value="INTEGRASE"/>
    <property type="match status" value="1"/>
</dbReference>
<organism evidence="2 3">
    <name type="scientific">Phytophthora infestans</name>
    <name type="common">Potato late blight agent</name>
    <name type="synonym">Botrytis infestans</name>
    <dbReference type="NCBI Taxonomy" id="4787"/>
    <lineage>
        <taxon>Eukaryota</taxon>
        <taxon>Sar</taxon>
        <taxon>Stramenopiles</taxon>
        <taxon>Oomycota</taxon>
        <taxon>Peronosporomycetes</taxon>
        <taxon>Peronosporales</taxon>
        <taxon>Peronosporaceae</taxon>
        <taxon>Phytophthora</taxon>
    </lineage>
</organism>
<evidence type="ECO:0000259" key="1">
    <source>
        <dbReference type="PROSITE" id="PS50994"/>
    </source>
</evidence>
<dbReference type="GO" id="GO:0003676">
    <property type="term" value="F:nucleic acid binding"/>
    <property type="evidence" value="ECO:0007669"/>
    <property type="project" value="InterPro"/>
</dbReference>
<name>A0A833T0P2_PHYIN</name>
<reference evidence="2" key="1">
    <citation type="submission" date="2020-04" db="EMBL/GenBank/DDBJ databases">
        <title>Hybrid Assembly of Korean Phytophthora infestans isolates.</title>
        <authorList>
            <person name="Prokchorchik M."/>
            <person name="Lee Y."/>
            <person name="Seo J."/>
            <person name="Cho J.-H."/>
            <person name="Park Y.-E."/>
            <person name="Jang D.-C."/>
            <person name="Im J.-S."/>
            <person name="Choi J.-G."/>
            <person name="Park H.-J."/>
            <person name="Lee G.-B."/>
            <person name="Lee Y.-G."/>
            <person name="Hong S.-Y."/>
            <person name="Cho K."/>
            <person name="Sohn K.H."/>
        </authorList>
    </citation>
    <scope>NUCLEOTIDE SEQUENCE</scope>
    <source>
        <strain evidence="2">KR_1_A1</strain>
    </source>
</reference>
<dbReference type="InterPro" id="IPR001584">
    <property type="entry name" value="Integrase_cat-core"/>
</dbReference>
<dbReference type="EMBL" id="WSZM01000333">
    <property type="protein sequence ID" value="KAF4035009.1"/>
    <property type="molecule type" value="Genomic_DNA"/>
</dbReference>
<dbReference type="Proteomes" id="UP000602510">
    <property type="component" value="Unassembled WGS sequence"/>
</dbReference>
<feature type="domain" description="Integrase catalytic" evidence="1">
    <location>
        <begin position="21"/>
        <end position="111"/>
    </location>
</feature>
<accession>A0A833T0P2</accession>
<dbReference type="GO" id="GO:0015074">
    <property type="term" value="P:DNA integration"/>
    <property type="evidence" value="ECO:0007669"/>
    <property type="project" value="InterPro"/>
</dbReference>
<sequence length="321" mass="36951">MSPLYGDCRWWVPRPHGETLLAMKPNELLHFDFPTMIKENYATKYVLVLYDKMSGFVDLVTCVAANSDQIYTSILDYFKRYGVMPQWVPDQGGHFKNQLFDQLRVALNAHHRVQTVGKRYRVVVNREVIKGVKALLRKKRMHLKDWLNVLPIIQYCIHTDGHHGSTRRFATTWYFTPSDPTVVTVSWTENQTEQRLALVWTALDDMHLELTIASAKPAPRCTEGDFVLAATATVLSSNRLALVGRVPTCIIKALNDYTFRVQDLVEPLALRIRLAFRLQLNRDTDRGRTEALVEQAIQDQGGGFWLRLYKLVSAQPHIDRK</sequence>
<keyword evidence="3" id="KW-1185">Reference proteome</keyword>
<proteinExistence type="predicted"/>
<dbReference type="SUPFAM" id="SSF53098">
    <property type="entry name" value="Ribonuclease H-like"/>
    <property type="match status" value="1"/>
</dbReference>
<evidence type="ECO:0000313" key="3">
    <source>
        <dbReference type="Proteomes" id="UP000602510"/>
    </source>
</evidence>
<protein>
    <recommendedName>
        <fullName evidence="1">Integrase catalytic domain-containing protein</fullName>
    </recommendedName>
</protein>
<evidence type="ECO:0000313" key="2">
    <source>
        <dbReference type="EMBL" id="KAF4035009.1"/>
    </source>
</evidence>
<dbReference type="AlphaFoldDB" id="A0A833T0P2"/>
<gene>
    <name evidence="2" type="ORF">GN244_ATG13026</name>
</gene>